<sequence length="154" mass="17551">MSDSPEKKRFDFSKRKTSLPTAALFGVDDNSSPQLEELTNMIQDLSNRAYNLWISWVSDELSAILSRDLRQDDGLSTTSPLRGWEDTVVKQEQSDESQSEMKISLPAIPSLYITSFLFRACEEIHRVGGHVLDKPILQKFALRLLEKVCNLLVY</sequence>
<protein>
    <recommendedName>
        <fullName evidence="3">Conserved oligomeric Golgi complex subunit 1</fullName>
    </recommendedName>
</protein>
<gene>
    <name evidence="8" type="ORF">HYC85_025800</name>
</gene>
<evidence type="ECO:0000256" key="4">
    <source>
        <dbReference type="ARBA" id="ARBA00022448"/>
    </source>
</evidence>
<evidence type="ECO:0000313" key="9">
    <source>
        <dbReference type="Proteomes" id="UP000593564"/>
    </source>
</evidence>
<reference evidence="8 9" key="2">
    <citation type="submission" date="2020-07" db="EMBL/GenBank/DDBJ databases">
        <title>Genome assembly of wild tea tree DASZ reveals pedigree and selection history of tea varieties.</title>
        <authorList>
            <person name="Zhang W."/>
        </authorList>
    </citation>
    <scope>NUCLEOTIDE SEQUENCE [LARGE SCALE GENOMIC DNA]</scope>
    <source>
        <strain evidence="9">cv. G240</strain>
        <tissue evidence="8">Leaf</tissue>
    </source>
</reference>
<dbReference type="Proteomes" id="UP000593564">
    <property type="component" value="Unassembled WGS sequence"/>
</dbReference>
<comment type="caution">
    <text evidence="8">The sequence shown here is derived from an EMBL/GenBank/DDBJ whole genome shotgun (WGS) entry which is preliminary data.</text>
</comment>
<dbReference type="EMBL" id="JACBKZ010000012">
    <property type="protein sequence ID" value="KAF5938294.1"/>
    <property type="molecule type" value="Genomic_DNA"/>
</dbReference>
<evidence type="ECO:0000256" key="1">
    <source>
        <dbReference type="ARBA" id="ARBA00004395"/>
    </source>
</evidence>
<comment type="similarity">
    <text evidence="2">Belongs to the COG1 family.</text>
</comment>
<comment type="subcellular location">
    <subcellularLocation>
        <location evidence="1">Golgi apparatus membrane</location>
        <topology evidence="1">Peripheral membrane protein</topology>
    </subcellularLocation>
</comment>
<name>A0A7J7GFX1_CAMSI</name>
<dbReference type="InterPro" id="IPR033370">
    <property type="entry name" value="COG1"/>
</dbReference>
<evidence type="ECO:0000313" key="8">
    <source>
        <dbReference type="EMBL" id="KAF5938294.1"/>
    </source>
</evidence>
<keyword evidence="9" id="KW-1185">Reference proteome</keyword>
<organism evidence="8 9">
    <name type="scientific">Camellia sinensis</name>
    <name type="common">Tea plant</name>
    <name type="synonym">Thea sinensis</name>
    <dbReference type="NCBI Taxonomy" id="4442"/>
    <lineage>
        <taxon>Eukaryota</taxon>
        <taxon>Viridiplantae</taxon>
        <taxon>Streptophyta</taxon>
        <taxon>Embryophyta</taxon>
        <taxon>Tracheophyta</taxon>
        <taxon>Spermatophyta</taxon>
        <taxon>Magnoliopsida</taxon>
        <taxon>eudicotyledons</taxon>
        <taxon>Gunneridae</taxon>
        <taxon>Pentapetalae</taxon>
        <taxon>asterids</taxon>
        <taxon>Ericales</taxon>
        <taxon>Theaceae</taxon>
        <taxon>Camellia</taxon>
    </lineage>
</organism>
<proteinExistence type="inferred from homology"/>
<keyword evidence="4" id="KW-0813">Transport</keyword>
<evidence type="ECO:0000256" key="7">
    <source>
        <dbReference type="ARBA" id="ARBA00023136"/>
    </source>
</evidence>
<evidence type="ECO:0000256" key="5">
    <source>
        <dbReference type="ARBA" id="ARBA00022927"/>
    </source>
</evidence>
<keyword evidence="6" id="KW-0333">Golgi apparatus</keyword>
<keyword evidence="5" id="KW-0653">Protein transport</keyword>
<evidence type="ECO:0000256" key="2">
    <source>
        <dbReference type="ARBA" id="ARBA00006653"/>
    </source>
</evidence>
<dbReference type="PANTHER" id="PTHR31658">
    <property type="entry name" value="CONSERVED OLIGOMERIC GOLGI COMPLEX SUBUNIT 1"/>
    <property type="match status" value="1"/>
</dbReference>
<dbReference type="PANTHER" id="PTHR31658:SF0">
    <property type="entry name" value="CONSERVED OLIGOMERIC GOLGI COMPLEX SUBUNIT 1"/>
    <property type="match status" value="1"/>
</dbReference>
<accession>A0A7J7GFX1</accession>
<dbReference type="GO" id="GO:0006891">
    <property type="term" value="P:intra-Golgi vesicle-mediated transport"/>
    <property type="evidence" value="ECO:0007669"/>
    <property type="project" value="InterPro"/>
</dbReference>
<dbReference type="GO" id="GO:0000139">
    <property type="term" value="C:Golgi membrane"/>
    <property type="evidence" value="ECO:0007669"/>
    <property type="project" value="UniProtKB-SubCell"/>
</dbReference>
<reference evidence="9" key="1">
    <citation type="journal article" date="2020" name="Nat. Commun.">
        <title>Genome assembly of wild tea tree DASZ reveals pedigree and selection history of tea varieties.</title>
        <authorList>
            <person name="Zhang W."/>
            <person name="Zhang Y."/>
            <person name="Qiu H."/>
            <person name="Guo Y."/>
            <person name="Wan H."/>
            <person name="Zhang X."/>
            <person name="Scossa F."/>
            <person name="Alseekh S."/>
            <person name="Zhang Q."/>
            <person name="Wang P."/>
            <person name="Xu L."/>
            <person name="Schmidt M.H."/>
            <person name="Jia X."/>
            <person name="Li D."/>
            <person name="Zhu A."/>
            <person name="Guo F."/>
            <person name="Chen W."/>
            <person name="Ni D."/>
            <person name="Usadel B."/>
            <person name="Fernie A.R."/>
            <person name="Wen W."/>
        </authorList>
    </citation>
    <scope>NUCLEOTIDE SEQUENCE [LARGE SCALE GENOMIC DNA]</scope>
    <source>
        <strain evidence="9">cv. G240</strain>
    </source>
</reference>
<evidence type="ECO:0000256" key="3">
    <source>
        <dbReference type="ARBA" id="ARBA00020978"/>
    </source>
</evidence>
<dbReference type="GO" id="GO:0017119">
    <property type="term" value="C:Golgi transport complex"/>
    <property type="evidence" value="ECO:0007669"/>
    <property type="project" value="InterPro"/>
</dbReference>
<keyword evidence="7" id="KW-0472">Membrane</keyword>
<evidence type="ECO:0000256" key="6">
    <source>
        <dbReference type="ARBA" id="ARBA00023034"/>
    </source>
</evidence>
<dbReference type="AlphaFoldDB" id="A0A7J7GFX1"/>
<dbReference type="GO" id="GO:0015031">
    <property type="term" value="P:protein transport"/>
    <property type="evidence" value="ECO:0007669"/>
    <property type="project" value="UniProtKB-KW"/>
</dbReference>